<dbReference type="PANTHER" id="PTHR33121:SF76">
    <property type="entry name" value="SIGNALING PROTEIN"/>
    <property type="match status" value="1"/>
</dbReference>
<dbReference type="SUPFAM" id="SSF54631">
    <property type="entry name" value="CBS-domain pair"/>
    <property type="match status" value="1"/>
</dbReference>
<dbReference type="PROSITE" id="PS50883">
    <property type="entry name" value="EAL"/>
    <property type="match status" value="1"/>
</dbReference>
<feature type="domain" description="EAL" evidence="1">
    <location>
        <begin position="1"/>
        <end position="252"/>
    </location>
</feature>
<dbReference type="SUPFAM" id="SSF141868">
    <property type="entry name" value="EAL domain-like"/>
    <property type="match status" value="1"/>
</dbReference>
<feature type="domain" description="GGDEF" evidence="2">
    <location>
        <begin position="424"/>
        <end position="575"/>
    </location>
</feature>
<dbReference type="EMBL" id="CP101717">
    <property type="protein sequence ID" value="WLD58904.1"/>
    <property type="molecule type" value="Genomic_DNA"/>
</dbReference>
<sequence length="578" mass="65452">MTPKPSKADIEDIIANGVRSVYQPIVDVIHGEILGYEGLSRGPIGHALESPLQLFAHAEALGLLPELELTCRAQSVSQFTRRGFQGKLFLNSNPHAFVDPHYPKGRTIEYLRDSNLTPDHIVIELTEKYLTEDYEVLKQALEHYRKMGFQTAIDDLGAGYNGLRLWSEIQPDYVKLDKHFVQGINTDPVKQAFARSVIQLCDQLRTTLIVEGVETPAELELLQDYGVQYVQGFVMSRPDELPVSPSHKLFSLAQQRKVHDQHLAEDLASWVRPVDPYTELGEVWLRLEREPSTHAFPVVSEGKPTGFIQRSRIYELFSKPYGRELFSHKPVYKFIAPHSLIVNRSTGLSALSQMVTSEDDLMARQYFIVVDDDRQYLGVGNTRDLLRKLTDIKLRSARHANPLTHMPGNVPTNEYIEELIRQKQPFQLAYVDIDHFKPFNDTFGYSLGDELILKLSQLLKERLRGRGQYLGHIGGDDFVVVSTHNDPLPQLRLMQQLYREAVRNIVVSSGHSANAYRAIDRHGEERLFSLPTLSVGLLRVQAPMPDCLDALGGTLAQIKHQAKKLHGEGIALADWQES</sequence>
<dbReference type="InterPro" id="IPR046342">
    <property type="entry name" value="CBS_dom_sf"/>
</dbReference>
<reference evidence="3" key="1">
    <citation type="submission" date="2022-07" db="EMBL/GenBank/DDBJ databases">
        <title>Complete genome sequence of Salinispirillum sp. LH10-3-1 capable of multiple carbohydrate inversion isolated from a soda lake.</title>
        <authorList>
            <person name="Liu J."/>
            <person name="Zhai Y."/>
            <person name="Zhang H."/>
            <person name="Yang H."/>
            <person name="Qu J."/>
            <person name="Li J."/>
        </authorList>
    </citation>
    <scope>NUCLEOTIDE SEQUENCE</scope>
    <source>
        <strain evidence="3">LH 10-3-1</strain>
    </source>
</reference>
<dbReference type="InterPro" id="IPR000160">
    <property type="entry name" value="GGDEF_dom"/>
</dbReference>
<evidence type="ECO:0000259" key="1">
    <source>
        <dbReference type="PROSITE" id="PS50883"/>
    </source>
</evidence>
<dbReference type="RefSeq" id="WP_304996192.1">
    <property type="nucleotide sequence ID" value="NZ_CP101717.1"/>
</dbReference>
<dbReference type="SMART" id="SM00052">
    <property type="entry name" value="EAL"/>
    <property type="match status" value="1"/>
</dbReference>
<dbReference type="PANTHER" id="PTHR33121">
    <property type="entry name" value="CYCLIC DI-GMP PHOSPHODIESTERASE PDEF"/>
    <property type="match status" value="1"/>
</dbReference>
<dbReference type="AlphaFoldDB" id="A0AB38YIK3"/>
<dbReference type="CDD" id="cd01948">
    <property type="entry name" value="EAL"/>
    <property type="match status" value="1"/>
</dbReference>
<dbReference type="GO" id="GO:0071111">
    <property type="term" value="F:cyclic-guanylate-specific phosphodiesterase activity"/>
    <property type="evidence" value="ECO:0007669"/>
    <property type="project" value="InterPro"/>
</dbReference>
<gene>
    <name evidence="3" type="ORF">NFC81_03715</name>
</gene>
<dbReference type="SUPFAM" id="SSF55073">
    <property type="entry name" value="Nucleotide cyclase"/>
    <property type="match status" value="1"/>
</dbReference>
<evidence type="ECO:0000313" key="3">
    <source>
        <dbReference type="EMBL" id="WLD58904.1"/>
    </source>
</evidence>
<dbReference type="NCBIfam" id="TIGR00254">
    <property type="entry name" value="GGDEF"/>
    <property type="match status" value="1"/>
</dbReference>
<dbReference type="Gene3D" id="3.30.70.270">
    <property type="match status" value="1"/>
</dbReference>
<dbReference type="InterPro" id="IPR043128">
    <property type="entry name" value="Rev_trsase/Diguanyl_cyclase"/>
</dbReference>
<dbReference type="InterPro" id="IPR029787">
    <property type="entry name" value="Nucleotide_cyclase"/>
</dbReference>
<dbReference type="CDD" id="cd01949">
    <property type="entry name" value="GGDEF"/>
    <property type="match status" value="1"/>
</dbReference>
<name>A0AB38YIK3_9GAMM</name>
<dbReference type="PROSITE" id="PS50887">
    <property type="entry name" value="GGDEF"/>
    <property type="match status" value="1"/>
</dbReference>
<proteinExistence type="predicted"/>
<evidence type="ECO:0000259" key="2">
    <source>
        <dbReference type="PROSITE" id="PS50887"/>
    </source>
</evidence>
<dbReference type="InterPro" id="IPR001633">
    <property type="entry name" value="EAL_dom"/>
</dbReference>
<dbReference type="Pfam" id="PF00990">
    <property type="entry name" value="GGDEF"/>
    <property type="match status" value="1"/>
</dbReference>
<dbReference type="InterPro" id="IPR035919">
    <property type="entry name" value="EAL_sf"/>
</dbReference>
<dbReference type="Gene3D" id="3.20.20.450">
    <property type="entry name" value="EAL domain"/>
    <property type="match status" value="1"/>
</dbReference>
<protein>
    <submittedName>
        <fullName evidence="3">EAL and GGDEF domain-containing protein</fullName>
    </submittedName>
</protein>
<organism evidence="3">
    <name type="scientific">Salinispirillum sp. LH 10-3-1</name>
    <dbReference type="NCBI Taxonomy" id="2952525"/>
    <lineage>
        <taxon>Bacteria</taxon>
        <taxon>Pseudomonadati</taxon>
        <taxon>Pseudomonadota</taxon>
        <taxon>Gammaproteobacteria</taxon>
        <taxon>Oceanospirillales</taxon>
        <taxon>Saccharospirillaceae</taxon>
        <taxon>Salinispirillum</taxon>
    </lineage>
</organism>
<dbReference type="Pfam" id="PF00563">
    <property type="entry name" value="EAL"/>
    <property type="match status" value="1"/>
</dbReference>
<accession>A0AB38YIK3</accession>
<dbReference type="InterPro" id="IPR050706">
    <property type="entry name" value="Cyclic-di-GMP_PDE-like"/>
</dbReference>
<dbReference type="SMART" id="SM00267">
    <property type="entry name" value="GGDEF"/>
    <property type="match status" value="1"/>
</dbReference>